<feature type="chain" id="PRO_5034287162" evidence="2">
    <location>
        <begin position="19"/>
        <end position="344"/>
    </location>
</feature>
<feature type="signal peptide" evidence="2">
    <location>
        <begin position="1"/>
        <end position="18"/>
    </location>
</feature>
<reference evidence="3 4" key="1">
    <citation type="journal article" name="Sci. Rep.">
        <title>Genome-scale phylogenetic analyses confirm Olpidium as the closest living zoosporic fungus to the non-flagellated, terrestrial fungi.</title>
        <authorList>
            <person name="Chang Y."/>
            <person name="Rochon D."/>
            <person name="Sekimoto S."/>
            <person name="Wang Y."/>
            <person name="Chovatia M."/>
            <person name="Sandor L."/>
            <person name="Salamov A."/>
            <person name="Grigoriev I.V."/>
            <person name="Stajich J.E."/>
            <person name="Spatafora J.W."/>
        </authorList>
    </citation>
    <scope>NUCLEOTIDE SEQUENCE [LARGE SCALE GENOMIC DNA]</scope>
    <source>
        <strain evidence="3">S191</strain>
    </source>
</reference>
<dbReference type="Gene3D" id="1.10.510.10">
    <property type="entry name" value="Transferase(Phosphotransferase) domain 1"/>
    <property type="match status" value="1"/>
</dbReference>
<organism evidence="3 4">
    <name type="scientific">Olpidium bornovanus</name>
    <dbReference type="NCBI Taxonomy" id="278681"/>
    <lineage>
        <taxon>Eukaryota</taxon>
        <taxon>Fungi</taxon>
        <taxon>Fungi incertae sedis</taxon>
        <taxon>Olpidiomycota</taxon>
        <taxon>Olpidiomycotina</taxon>
        <taxon>Olpidiomycetes</taxon>
        <taxon>Olpidiales</taxon>
        <taxon>Olpidiaceae</taxon>
        <taxon>Olpidium</taxon>
    </lineage>
</organism>
<keyword evidence="2" id="KW-0732">Signal</keyword>
<dbReference type="SUPFAM" id="SSF56112">
    <property type="entry name" value="Protein kinase-like (PK-like)"/>
    <property type="match status" value="1"/>
</dbReference>
<feature type="region of interest" description="Disordered" evidence="1">
    <location>
        <begin position="174"/>
        <end position="285"/>
    </location>
</feature>
<dbReference type="InterPro" id="IPR011009">
    <property type="entry name" value="Kinase-like_dom_sf"/>
</dbReference>
<feature type="compositionally biased region" description="Pro residues" evidence="1">
    <location>
        <begin position="177"/>
        <end position="194"/>
    </location>
</feature>
<evidence type="ECO:0000313" key="3">
    <source>
        <dbReference type="EMBL" id="KAG5460725.1"/>
    </source>
</evidence>
<keyword evidence="4" id="KW-1185">Reference proteome</keyword>
<comment type="caution">
    <text evidence="3">The sequence shown here is derived from an EMBL/GenBank/DDBJ whole genome shotgun (WGS) entry which is preliminary data.</text>
</comment>
<proteinExistence type="predicted"/>
<evidence type="ECO:0000256" key="1">
    <source>
        <dbReference type="SAM" id="MobiDB-lite"/>
    </source>
</evidence>
<dbReference type="Proteomes" id="UP000673691">
    <property type="component" value="Unassembled WGS sequence"/>
</dbReference>
<evidence type="ECO:0000256" key="2">
    <source>
        <dbReference type="SAM" id="SignalP"/>
    </source>
</evidence>
<name>A0A8H7ZWK5_9FUNG</name>
<sequence length="344" mass="37725">FAGFFFFFRSSVFALVSGNPVFRFSTFLTDFHHHLTRPTHLRAPAPLKTQGARHLICRLLTVDPKRRATLAEVKMHEWVLERYGYPPENHLPNRPKITGPAQLNDDIVKRMESFGYSAEDVRRAYFEGDQERPDPVRSTYYLLSELLKREEVRLSNESLAPTLVAEPATVAELQQLPSPPPPGSAEKPQPPWPPRSAEKKQSPPLPLPPAPAAAAAAKSNRQHRKLAAGFNDDDGGDDRFAERAPRRNHRPRRRRDGSAPASPARAPASPMCVDPASSDSSVDDADAAAAAAAAALRDAGDVRPRGRPPAGPANRPLSAAFFPSKLMSRLSMLMAKDGSSSVQK</sequence>
<evidence type="ECO:0000313" key="4">
    <source>
        <dbReference type="Proteomes" id="UP000673691"/>
    </source>
</evidence>
<dbReference type="AlphaFoldDB" id="A0A8H7ZWK5"/>
<feature type="non-terminal residue" evidence="3">
    <location>
        <position position="1"/>
    </location>
</feature>
<gene>
    <name evidence="3" type="ORF">BJ554DRAFT_7188</name>
</gene>
<feature type="region of interest" description="Disordered" evidence="1">
    <location>
        <begin position="297"/>
        <end position="319"/>
    </location>
</feature>
<feature type="compositionally biased region" description="Low complexity" evidence="1">
    <location>
        <begin position="258"/>
        <end position="280"/>
    </location>
</feature>
<dbReference type="OrthoDB" id="193931at2759"/>
<feature type="compositionally biased region" description="Basic residues" evidence="1">
    <location>
        <begin position="246"/>
        <end position="255"/>
    </location>
</feature>
<accession>A0A8H7ZWK5</accession>
<dbReference type="EMBL" id="JAEFCI010004805">
    <property type="protein sequence ID" value="KAG5460725.1"/>
    <property type="molecule type" value="Genomic_DNA"/>
</dbReference>
<protein>
    <submittedName>
        <fullName evidence="3">Uncharacterized protein</fullName>
    </submittedName>
</protein>